<evidence type="ECO:0000313" key="3">
    <source>
        <dbReference type="EMBL" id="KAK7200982.1"/>
    </source>
</evidence>
<protein>
    <submittedName>
        <fullName evidence="3">Uncharacterized protein</fullName>
    </submittedName>
</protein>
<feature type="transmembrane region" description="Helical" evidence="2">
    <location>
        <begin position="61"/>
        <end position="94"/>
    </location>
</feature>
<dbReference type="Proteomes" id="UP001430356">
    <property type="component" value="Unassembled WGS sequence"/>
</dbReference>
<keyword evidence="4" id="KW-1185">Reference proteome</keyword>
<sequence length="577" mass="62004">MALRAVSGWVYGAVRGVALEYLDNQTVGVARQMLVADSVSDAAEVFVGAASSGGEAFWMDMLIILGVLMIGVVLASCLVRFSCWLCVGVPMAAYDIEKIRAGKKGYQVKAQREKAERQRRVAKGEEEAFVPAEKDLETVSDALSTLRKGRGGAGGGKGGAEKAKDASHAPAAAPAAASAQQQQQPEPGFTATSRRTAGDARAAPASILRGFPEVDFLLTSPAQRYLLIGCRSKRKTSLYPQSDAAAFMERGKELQEKHFTDVNAIVSSAVGLEQKAEIYAAQFAVDDARLIVGERFTDKFVCFSLSGRSNVSLVQLWSMKLPSHRLVSSVPRWSVRGQDGILSLLDQTTEVEVIARGAADTSTAHKDKFKVGSALAWAVCDDHVALGGSFLREPRLSRVVQRASGGGIVLEPVAVFPNPQKLRVTALAFVTPGSPEFNTRRYMIVFLENGVGTIYDVLSLSTQNTPQVVCTFTDTDYAGYDADAPLRLLTAVRGQSYHEVLRIGLLRGPSVTVYEQSGKADSGNFQMVRLADVYDVQEGDTVKNAVFLQNGLGLATSGQSDGRHVRMFTLPAPRKTA</sequence>
<keyword evidence="2" id="KW-1133">Transmembrane helix</keyword>
<evidence type="ECO:0000313" key="4">
    <source>
        <dbReference type="Proteomes" id="UP001430356"/>
    </source>
</evidence>
<feature type="region of interest" description="Disordered" evidence="1">
    <location>
        <begin position="147"/>
        <end position="198"/>
    </location>
</feature>
<evidence type="ECO:0000256" key="2">
    <source>
        <dbReference type="SAM" id="Phobius"/>
    </source>
</evidence>
<dbReference type="EMBL" id="JAECZO010000010">
    <property type="protein sequence ID" value="KAK7200982.1"/>
    <property type="molecule type" value="Genomic_DNA"/>
</dbReference>
<comment type="caution">
    <text evidence="3">The sequence shown here is derived from an EMBL/GenBank/DDBJ whole genome shotgun (WGS) entry which is preliminary data.</text>
</comment>
<dbReference type="AlphaFoldDB" id="A0AAW0F788"/>
<keyword evidence="2" id="KW-0472">Membrane</keyword>
<accession>A0AAW0F788</accession>
<organism evidence="3 4">
    <name type="scientific">Novymonas esmeraldas</name>
    <dbReference type="NCBI Taxonomy" id="1808958"/>
    <lineage>
        <taxon>Eukaryota</taxon>
        <taxon>Discoba</taxon>
        <taxon>Euglenozoa</taxon>
        <taxon>Kinetoplastea</taxon>
        <taxon>Metakinetoplastina</taxon>
        <taxon>Trypanosomatida</taxon>
        <taxon>Trypanosomatidae</taxon>
        <taxon>Novymonas</taxon>
    </lineage>
</organism>
<proteinExistence type="predicted"/>
<evidence type="ECO:0000256" key="1">
    <source>
        <dbReference type="SAM" id="MobiDB-lite"/>
    </source>
</evidence>
<feature type="compositionally biased region" description="Low complexity" evidence="1">
    <location>
        <begin position="168"/>
        <end position="187"/>
    </location>
</feature>
<reference evidence="3 4" key="1">
    <citation type="journal article" date="2021" name="MBio">
        <title>A New Model Trypanosomatid, Novymonas esmeraldas: Genomic Perception of Its 'Candidatus Pandoraea novymonadis' Endosymbiont.</title>
        <authorList>
            <person name="Zakharova A."/>
            <person name="Saura A."/>
            <person name="Butenko A."/>
            <person name="Podesvova L."/>
            <person name="Warmusova S."/>
            <person name="Kostygov A.Y."/>
            <person name="Nenarokova A."/>
            <person name="Lukes J."/>
            <person name="Opperdoes F.R."/>
            <person name="Yurchenko V."/>
        </authorList>
    </citation>
    <scope>NUCLEOTIDE SEQUENCE [LARGE SCALE GENOMIC DNA]</scope>
    <source>
        <strain evidence="3 4">E262AT.01</strain>
    </source>
</reference>
<keyword evidence="2" id="KW-0812">Transmembrane</keyword>
<gene>
    <name evidence="3" type="ORF">NESM_000157600</name>
</gene>
<name>A0AAW0F788_9TRYP</name>